<reference evidence="8" key="1">
    <citation type="submission" date="2010-06" db="EMBL/GenBank/DDBJ databases">
        <authorList>
            <person name="Jiang H."/>
            <person name="Abraham K."/>
            <person name="Ali S."/>
            <person name="Alsbrooks S.L."/>
            <person name="Anim B.N."/>
            <person name="Anosike U.S."/>
            <person name="Attaway T."/>
            <person name="Bandaranaike D.P."/>
            <person name="Battles P.K."/>
            <person name="Bell S.N."/>
            <person name="Bell A.V."/>
            <person name="Beltran B."/>
            <person name="Bickham C."/>
            <person name="Bustamante Y."/>
            <person name="Caleb T."/>
            <person name="Canada A."/>
            <person name="Cardenas V."/>
            <person name="Carter K."/>
            <person name="Chacko J."/>
            <person name="Chandrabose M.N."/>
            <person name="Chavez D."/>
            <person name="Chavez A."/>
            <person name="Chen L."/>
            <person name="Chu H.-S."/>
            <person name="Claassen K.J."/>
            <person name="Cockrell R."/>
            <person name="Collins M."/>
            <person name="Cooper J.A."/>
            <person name="Cree A."/>
            <person name="Curry S.M."/>
            <person name="Da Y."/>
            <person name="Dao M.D."/>
            <person name="Das B."/>
            <person name="Davila M.-L."/>
            <person name="Davy-Carroll L."/>
            <person name="Denson S."/>
            <person name="Dinh H."/>
            <person name="Ebong V.E."/>
            <person name="Edwards J.R."/>
            <person name="Egan A."/>
            <person name="El-Daye J."/>
            <person name="Escobedo L."/>
            <person name="Fernandez S."/>
            <person name="Fernando P.R."/>
            <person name="Flagg N."/>
            <person name="Forbes L.D."/>
            <person name="Fowler R.G."/>
            <person name="Fu Q."/>
            <person name="Gabisi R.A."/>
            <person name="Ganer J."/>
            <person name="Garbino Pronczuk A."/>
            <person name="Garcia R.M."/>
            <person name="Garner T."/>
            <person name="Garrett T.E."/>
            <person name="Gonzalez D.A."/>
            <person name="Hamid H."/>
            <person name="Hawkins E.S."/>
            <person name="Hirani K."/>
            <person name="Hogues M.E."/>
            <person name="Hollins B."/>
            <person name="Hsiao C.-H."/>
            <person name="Jabil R."/>
            <person name="James M.L."/>
            <person name="Jhangiani S.N."/>
            <person name="Johnson B."/>
            <person name="Johnson Q."/>
            <person name="Joshi V."/>
            <person name="Kalu J.B."/>
            <person name="Kam C."/>
            <person name="Kashfia A."/>
            <person name="Keebler J."/>
            <person name="Kisamo H."/>
            <person name="Kovar C.L."/>
            <person name="Lago L.A."/>
            <person name="Lai C.-Y."/>
            <person name="Laidlaw J."/>
            <person name="Lara F."/>
            <person name="Le T.-K."/>
            <person name="Lee S.L."/>
            <person name="Legall F.H."/>
            <person name="Lemon S.J."/>
            <person name="Lewis L.R."/>
            <person name="Li B."/>
            <person name="Liu Y."/>
            <person name="Liu Y.-S."/>
            <person name="Lopez J."/>
            <person name="Lozado R.J."/>
            <person name="Lu J."/>
            <person name="Madu R.C."/>
            <person name="Maheshwari M."/>
            <person name="Maheshwari R."/>
            <person name="Malloy K."/>
            <person name="Martinez E."/>
            <person name="Mathew T."/>
            <person name="Mercado I.C."/>
            <person name="Mercado C."/>
            <person name="Meyer B."/>
            <person name="Montgomery K."/>
            <person name="Morgan M.B."/>
            <person name="Munidasa M."/>
            <person name="Nazareth L.V."/>
            <person name="Nelson J."/>
            <person name="Ng B.M."/>
            <person name="Nguyen N.B."/>
            <person name="Nguyen P.Q."/>
            <person name="Nguyen T."/>
            <person name="Obregon M."/>
            <person name="Okwuonu G.O."/>
            <person name="Onwere C.G."/>
            <person name="Orozco G."/>
            <person name="Parra A."/>
            <person name="Patel S."/>
            <person name="Patil S."/>
            <person name="Perez A."/>
            <person name="Perez Y."/>
            <person name="Pham C."/>
            <person name="Primus E.L."/>
            <person name="Pu L.-L."/>
            <person name="Puazo M."/>
            <person name="Qin X."/>
            <person name="Quiroz J.B."/>
            <person name="Reese J."/>
            <person name="Richards S."/>
            <person name="Rives C.M."/>
            <person name="Robberts R."/>
            <person name="Ruiz S.J."/>
            <person name="Ruiz M.J."/>
            <person name="Santibanez J."/>
            <person name="Schneider B.W."/>
            <person name="Sisson I."/>
            <person name="Smith M."/>
            <person name="Sodergren E."/>
            <person name="Song X.-Z."/>
            <person name="Song B.B."/>
            <person name="Summersgill H."/>
            <person name="Thelus R."/>
            <person name="Thornton R.D."/>
            <person name="Trejos Z.Y."/>
            <person name="Usmani K."/>
            <person name="Vattathil S."/>
            <person name="Villasana D."/>
            <person name="Walker D.L."/>
            <person name="Wang S."/>
            <person name="Wang K."/>
            <person name="White C.S."/>
            <person name="Williams A.C."/>
            <person name="Williamson J."/>
            <person name="Wilson K."/>
            <person name="Woghiren I.O."/>
            <person name="Woodworth J.R."/>
            <person name="Worley K.C."/>
            <person name="Wright R.A."/>
            <person name="Wu W."/>
            <person name="Young L."/>
            <person name="Zhang L."/>
            <person name="Zhang J."/>
            <person name="Zhu Y."/>
            <person name="Muzny D.M."/>
            <person name="Weinstock G."/>
            <person name="Gibbs R.A."/>
        </authorList>
    </citation>
    <scope>NUCLEOTIDE SEQUENCE [LARGE SCALE GENOMIC DNA]</scope>
    <source>
        <strain evidence="8">LSR1</strain>
    </source>
</reference>
<keyword evidence="2" id="KW-0479">Metal-binding</keyword>
<protein>
    <recommendedName>
        <fullName evidence="9">Zinc finger BED domain-containing protein 1-like</fullName>
    </recommendedName>
</protein>
<evidence type="ECO:0000256" key="4">
    <source>
        <dbReference type="ARBA" id="ARBA00022833"/>
    </source>
</evidence>
<evidence type="ECO:0000256" key="3">
    <source>
        <dbReference type="ARBA" id="ARBA00022771"/>
    </source>
</evidence>
<dbReference type="SUPFAM" id="SSF53098">
    <property type="entry name" value="Ribonuclease H-like"/>
    <property type="match status" value="1"/>
</dbReference>
<dbReference type="RefSeq" id="XP_003241803.1">
    <property type="nucleotide sequence ID" value="XM_003241755.1"/>
</dbReference>
<dbReference type="PANTHER" id="PTHR46481:SF10">
    <property type="entry name" value="ZINC FINGER BED DOMAIN-CONTAINING PROTEIN 39"/>
    <property type="match status" value="1"/>
</dbReference>
<organism evidence="7 8">
    <name type="scientific">Acyrthosiphon pisum</name>
    <name type="common">Pea aphid</name>
    <dbReference type="NCBI Taxonomy" id="7029"/>
    <lineage>
        <taxon>Eukaryota</taxon>
        <taxon>Metazoa</taxon>
        <taxon>Ecdysozoa</taxon>
        <taxon>Arthropoda</taxon>
        <taxon>Hexapoda</taxon>
        <taxon>Insecta</taxon>
        <taxon>Pterygota</taxon>
        <taxon>Neoptera</taxon>
        <taxon>Paraneoptera</taxon>
        <taxon>Hemiptera</taxon>
        <taxon>Sternorrhyncha</taxon>
        <taxon>Aphidomorpha</taxon>
        <taxon>Aphidoidea</taxon>
        <taxon>Aphididae</taxon>
        <taxon>Macrosiphini</taxon>
        <taxon>Acyrthosiphon</taxon>
    </lineage>
</organism>
<keyword evidence="5" id="KW-0539">Nucleus</keyword>
<dbReference type="Proteomes" id="UP000007819">
    <property type="component" value="Unassembled WGS sequence"/>
</dbReference>
<dbReference type="GO" id="GO:0005634">
    <property type="term" value="C:nucleus"/>
    <property type="evidence" value="ECO:0007669"/>
    <property type="project" value="UniProtKB-SubCell"/>
</dbReference>
<dbReference type="InterPro" id="IPR012337">
    <property type="entry name" value="RNaseH-like_sf"/>
</dbReference>
<dbReference type="EnsemblMetazoa" id="XM_003241755.1">
    <property type="protein sequence ID" value="XP_003241803.1"/>
    <property type="gene ID" value="LOC100570233"/>
</dbReference>
<evidence type="ECO:0000256" key="5">
    <source>
        <dbReference type="ARBA" id="ARBA00023242"/>
    </source>
</evidence>
<evidence type="ECO:0000313" key="8">
    <source>
        <dbReference type="Proteomes" id="UP000007819"/>
    </source>
</evidence>
<dbReference type="GeneID" id="100570233"/>
<dbReference type="InterPro" id="IPR052035">
    <property type="entry name" value="ZnF_BED_domain_contain"/>
</dbReference>
<evidence type="ECO:0000256" key="6">
    <source>
        <dbReference type="SAM" id="MobiDB-lite"/>
    </source>
</evidence>
<reference evidence="7" key="2">
    <citation type="submission" date="2022-06" db="UniProtKB">
        <authorList>
            <consortium name="EnsemblMetazoa"/>
        </authorList>
    </citation>
    <scope>IDENTIFICATION</scope>
</reference>
<evidence type="ECO:0000313" key="7">
    <source>
        <dbReference type="EnsemblMetazoa" id="XP_003241803.1"/>
    </source>
</evidence>
<feature type="region of interest" description="Disordered" evidence="6">
    <location>
        <begin position="39"/>
        <end position="76"/>
    </location>
</feature>
<dbReference type="AlphaFoldDB" id="A0A8R2A8F5"/>
<comment type="subcellular location">
    <subcellularLocation>
        <location evidence="1">Nucleus</location>
    </subcellularLocation>
</comment>
<name>A0A8R2A8F5_ACYPI</name>
<keyword evidence="3" id="KW-0863">Zinc-finger</keyword>
<dbReference type="PANTHER" id="PTHR46481">
    <property type="entry name" value="ZINC FINGER BED DOMAIN-CONTAINING PROTEIN 4"/>
    <property type="match status" value="1"/>
</dbReference>
<dbReference type="KEGG" id="api:100570233"/>
<proteinExistence type="predicted"/>
<dbReference type="OrthoDB" id="6618501at2759"/>
<evidence type="ECO:0000256" key="1">
    <source>
        <dbReference type="ARBA" id="ARBA00004123"/>
    </source>
</evidence>
<keyword evidence="4" id="KW-0862">Zinc</keyword>
<accession>A0A8R2A8F5</accession>
<keyword evidence="8" id="KW-1185">Reference proteome</keyword>
<evidence type="ECO:0000256" key="2">
    <source>
        <dbReference type="ARBA" id="ARBA00022723"/>
    </source>
</evidence>
<feature type="compositionally biased region" description="Low complexity" evidence="6">
    <location>
        <begin position="66"/>
        <end position="76"/>
    </location>
</feature>
<evidence type="ECO:0008006" key="9">
    <source>
        <dbReference type="Google" id="ProtNLM"/>
    </source>
</evidence>
<dbReference type="GO" id="GO:0008270">
    <property type="term" value="F:zinc ion binding"/>
    <property type="evidence" value="ECO:0007669"/>
    <property type="project" value="UniProtKB-KW"/>
</dbReference>
<sequence length="429" mass="47554">MPTTGSDHEDDPIPETHYADLANEIVSKANNMQTTLINVSRSSSSSSFNLKNVDSDNDSAIRSKPSCSSGSSSSSLGSAASASAYSLNSQKLKQPKIVESLSDIRSYEQGGSKTIAITDALIYMLAKDNLPLSTTEKPGFVHFMRKAAPMYKVPSRKIVTKLVQSKYEVLSSLVKSKLSNIEYITITADIWTDIINTTSFLGMTAHFLNNSKLDLESITIGVLELADNHTSDHISEWFEKQLNEWGIQKDKVVNVVTDSGSNIKSAVKKTFNTSGVDKHLPCFAHTLNLVTQRSLNDLEDVQNIISKIKGIVTFFKHSVNASDELRKLCDYKLKQSVPTRWNSVYYMIDRFVLCSTHIASVLINSRQGPSMLSAMEIDIAKEINCMLKPFEVATKELRGEQYITGSKVIPLIHYLIKKCEQVNLINPIA</sequence>